<sequence>MKMIKILIPAQTNILFFLILTTILFSSQRVIGQDYMFIGTYAVKDAKKGYWCLDRNKIEKVPVSNEMEYNKAKDDFFMKKPEWSSTYLLSPKSAAVIAEISVKDWSFNCTFKSITIEYGATLEIATENLQNRIKKNEATRDAEPEIVFTWNPKNTSTQDFNENIGGVQVHIISKPTTTSKKVLQATFTNKNTTKTAVVALVTTKGEILHYPTQIKPGGVQKIVITNEGNFDIFVEFPNTATEQPESVIDRVKQWVNEQINSNSQLEGESKGKNFSPACMCIRG</sequence>
<name>A0A916XW84_9FLAO</name>
<organism evidence="1 2">
    <name type="scientific">Flavobacterium orientale</name>
    <dbReference type="NCBI Taxonomy" id="1756020"/>
    <lineage>
        <taxon>Bacteria</taxon>
        <taxon>Pseudomonadati</taxon>
        <taxon>Bacteroidota</taxon>
        <taxon>Flavobacteriia</taxon>
        <taxon>Flavobacteriales</taxon>
        <taxon>Flavobacteriaceae</taxon>
        <taxon>Flavobacterium</taxon>
    </lineage>
</organism>
<accession>A0A916XW84</accession>
<gene>
    <name evidence="1" type="ORF">GCM10011343_02380</name>
</gene>
<protein>
    <submittedName>
        <fullName evidence="1">Uncharacterized protein</fullName>
    </submittedName>
</protein>
<evidence type="ECO:0000313" key="1">
    <source>
        <dbReference type="EMBL" id="GGD14882.1"/>
    </source>
</evidence>
<dbReference type="Proteomes" id="UP000625735">
    <property type="component" value="Unassembled WGS sequence"/>
</dbReference>
<comment type="caution">
    <text evidence="1">The sequence shown here is derived from an EMBL/GenBank/DDBJ whole genome shotgun (WGS) entry which is preliminary data.</text>
</comment>
<evidence type="ECO:0000313" key="2">
    <source>
        <dbReference type="Proteomes" id="UP000625735"/>
    </source>
</evidence>
<reference evidence="1" key="1">
    <citation type="journal article" date="2014" name="Int. J. Syst. Evol. Microbiol.">
        <title>Complete genome sequence of Corynebacterium casei LMG S-19264T (=DSM 44701T), isolated from a smear-ripened cheese.</title>
        <authorList>
            <consortium name="US DOE Joint Genome Institute (JGI-PGF)"/>
            <person name="Walter F."/>
            <person name="Albersmeier A."/>
            <person name="Kalinowski J."/>
            <person name="Ruckert C."/>
        </authorList>
    </citation>
    <scope>NUCLEOTIDE SEQUENCE</scope>
    <source>
        <strain evidence="1">CGMCC 1.12506</strain>
    </source>
</reference>
<reference evidence="1" key="2">
    <citation type="submission" date="2020-09" db="EMBL/GenBank/DDBJ databases">
        <authorList>
            <person name="Sun Q."/>
            <person name="Zhou Y."/>
        </authorList>
    </citation>
    <scope>NUCLEOTIDE SEQUENCE</scope>
    <source>
        <strain evidence="1">CGMCC 1.12506</strain>
    </source>
</reference>
<proteinExistence type="predicted"/>
<dbReference type="AlphaFoldDB" id="A0A916XW84"/>
<keyword evidence="2" id="KW-1185">Reference proteome</keyword>
<dbReference type="EMBL" id="BMFG01000001">
    <property type="protein sequence ID" value="GGD14882.1"/>
    <property type="molecule type" value="Genomic_DNA"/>
</dbReference>